<dbReference type="AlphaFoldDB" id="A0A812SZG8"/>
<keyword evidence="3" id="KW-1185">Reference proteome</keyword>
<name>A0A812SZG8_9DINO</name>
<accession>A0A812SZG8</accession>
<dbReference type="EMBL" id="CAJNDS010002523">
    <property type="protein sequence ID" value="CAE7510875.1"/>
    <property type="molecule type" value="Genomic_DNA"/>
</dbReference>
<protein>
    <submittedName>
        <fullName evidence="2">Uncharacterized protein</fullName>
    </submittedName>
</protein>
<organism evidence="2 3">
    <name type="scientific">Symbiodinium natans</name>
    <dbReference type="NCBI Taxonomy" id="878477"/>
    <lineage>
        <taxon>Eukaryota</taxon>
        <taxon>Sar</taxon>
        <taxon>Alveolata</taxon>
        <taxon>Dinophyceae</taxon>
        <taxon>Suessiales</taxon>
        <taxon>Symbiodiniaceae</taxon>
        <taxon>Symbiodinium</taxon>
    </lineage>
</organism>
<proteinExistence type="predicted"/>
<reference evidence="2" key="1">
    <citation type="submission" date="2021-02" db="EMBL/GenBank/DDBJ databases">
        <authorList>
            <person name="Dougan E. K."/>
            <person name="Rhodes N."/>
            <person name="Thang M."/>
            <person name="Chan C."/>
        </authorList>
    </citation>
    <scope>NUCLEOTIDE SEQUENCE</scope>
</reference>
<comment type="caution">
    <text evidence="2">The sequence shown here is derived from an EMBL/GenBank/DDBJ whole genome shotgun (WGS) entry which is preliminary data.</text>
</comment>
<feature type="compositionally biased region" description="Basic and acidic residues" evidence="1">
    <location>
        <begin position="236"/>
        <end position="245"/>
    </location>
</feature>
<evidence type="ECO:0000313" key="3">
    <source>
        <dbReference type="Proteomes" id="UP000604046"/>
    </source>
</evidence>
<evidence type="ECO:0000256" key="1">
    <source>
        <dbReference type="SAM" id="MobiDB-lite"/>
    </source>
</evidence>
<dbReference type="OrthoDB" id="410134at2759"/>
<feature type="region of interest" description="Disordered" evidence="1">
    <location>
        <begin position="236"/>
        <end position="305"/>
    </location>
</feature>
<feature type="compositionally biased region" description="Low complexity" evidence="1">
    <location>
        <begin position="246"/>
        <end position="269"/>
    </location>
</feature>
<sequence length="305" mass="33400">MVATRMTRKTAVPDAEKLKQQISITTIANSRTRLMGILSGRPELAAKVLELLQTGMFERVRQSHMSEDLVGPSCNKYKLVDQKIVKEMLSDLYPAFSGLRSMKCTKSELMDIFALLTNITPSAALPERRKRTIVAELEAKKPAWGARLTCPAQWTPTKFWECNAWFRLADGEDGSKKVQHVDGEMADVPEEVQQLVGTLSVRNCNDVYKAAIGTGRVWINCYALFPGRDPFFRKEIPRSADRDSRGTSSSPSMASTRTSIGSSGSASVSDVPDAPTPLPAMPAGWGGALADVDEDPDTAMVSQDN</sequence>
<gene>
    <name evidence="2" type="ORF">SNAT2548_LOCUS28613</name>
</gene>
<dbReference type="Proteomes" id="UP000604046">
    <property type="component" value="Unassembled WGS sequence"/>
</dbReference>
<evidence type="ECO:0000313" key="2">
    <source>
        <dbReference type="EMBL" id="CAE7510875.1"/>
    </source>
</evidence>